<dbReference type="EMBL" id="JAOPKB010000009">
    <property type="protein sequence ID" value="MCU4974006.1"/>
    <property type="molecule type" value="Genomic_DNA"/>
</dbReference>
<organism evidence="1 4">
    <name type="scientific">Natronoglomus mannanivorans</name>
    <dbReference type="NCBI Taxonomy" id="2979990"/>
    <lineage>
        <taxon>Archaea</taxon>
        <taxon>Methanobacteriati</taxon>
        <taxon>Methanobacteriota</taxon>
        <taxon>Stenosarchaea group</taxon>
        <taxon>Halobacteria</taxon>
        <taxon>Halobacteriales</taxon>
        <taxon>Natrialbaceae</taxon>
        <taxon>Natronoglomus</taxon>
    </lineage>
</organism>
<sequence>MKFVVNLTEEDQIELTNVEAAVSNDGQIEFVIEGTISDVGSGTLEPVNEKEVRPVAVTFETTS</sequence>
<evidence type="ECO:0000313" key="4">
    <source>
        <dbReference type="Proteomes" id="UP001321018"/>
    </source>
</evidence>
<evidence type="ECO:0000313" key="3">
    <source>
        <dbReference type="Proteomes" id="UP001320972"/>
    </source>
</evidence>
<comment type="caution">
    <text evidence="1">The sequence shown here is derived from an EMBL/GenBank/DDBJ whole genome shotgun (WGS) entry which is preliminary data.</text>
</comment>
<protein>
    <submittedName>
        <fullName evidence="1">Uncharacterized protein</fullName>
    </submittedName>
</protein>
<dbReference type="Proteomes" id="UP001321018">
    <property type="component" value="Unassembled WGS sequence"/>
</dbReference>
<evidence type="ECO:0000313" key="1">
    <source>
        <dbReference type="EMBL" id="MCU4744142.1"/>
    </source>
</evidence>
<accession>A0AAP3E4H5</accession>
<reference evidence="1 3" key="1">
    <citation type="submission" date="2022-09" db="EMBL/GenBank/DDBJ databases">
        <title>Enrichment on poylsaccharides allowed isolation of novel metabolic and taxonomic groups of Haloarchaea.</title>
        <authorList>
            <person name="Sorokin D.Y."/>
            <person name="Elcheninov A.G."/>
            <person name="Khizhniak T.V."/>
            <person name="Kolganova T.V."/>
            <person name="Kublanov I.V."/>
        </authorList>
    </citation>
    <scope>NUCLEOTIDE SEQUENCE</scope>
    <source>
        <strain evidence="2 3">AArc-m2/3/4</strain>
        <strain evidence="1">AArc-xg1-1</strain>
    </source>
</reference>
<gene>
    <name evidence="2" type="ORF">OB955_14830</name>
    <name evidence="1" type="ORF">OB960_22430</name>
</gene>
<dbReference type="RefSeq" id="WP_338005946.1">
    <property type="nucleotide sequence ID" value="NZ_JAOPKA010000022.1"/>
</dbReference>
<dbReference type="AlphaFoldDB" id="A0AAP3E4H5"/>
<name>A0AAP3E4H5_9EURY</name>
<keyword evidence="3" id="KW-1185">Reference proteome</keyword>
<dbReference type="Proteomes" id="UP001320972">
    <property type="component" value="Unassembled WGS sequence"/>
</dbReference>
<proteinExistence type="predicted"/>
<dbReference type="EMBL" id="JAOPKA010000022">
    <property type="protein sequence ID" value="MCU4744142.1"/>
    <property type="molecule type" value="Genomic_DNA"/>
</dbReference>
<evidence type="ECO:0000313" key="2">
    <source>
        <dbReference type="EMBL" id="MCU4974006.1"/>
    </source>
</evidence>